<gene>
    <name evidence="1" type="ORF">B0H41_003749</name>
</gene>
<comment type="caution">
    <text evidence="1">The sequence shown here is derived from an EMBL/GenBank/DDBJ whole genome shotgun (WGS) entry which is preliminary data.</text>
</comment>
<evidence type="ECO:0000313" key="2">
    <source>
        <dbReference type="Proteomes" id="UP001193748"/>
    </source>
</evidence>
<evidence type="ECO:0000313" key="1">
    <source>
        <dbReference type="EMBL" id="NRT90070.1"/>
    </source>
</evidence>
<proteinExistence type="predicted"/>
<sequence>MKKYLSYEDQFKDILNQEEISRIENNEVREIRWKYWNLAHKAFIDERNILDAELGKVLDELRLEEQKELAPYRKMKI</sequence>
<name>A0AAX0B439_CLOBE</name>
<reference evidence="1" key="2">
    <citation type="journal article" date="2022" name="Nat. Biotechnol.">
        <title>Carbon-negative production of acetone and isopropanol by gas fermentation at industrial pilot scale.</title>
        <authorList>
            <person name="Liew F.E."/>
            <person name="Nogle R."/>
            <person name="Abdalla T."/>
            <person name="Rasor B.J."/>
            <person name="Canter C."/>
            <person name="Jensen R.O."/>
            <person name="Wang L."/>
            <person name="Strutz J."/>
            <person name="Chirania P."/>
            <person name="De Tissera S."/>
            <person name="Mueller A.P."/>
            <person name="Ruan Z."/>
            <person name="Gao A."/>
            <person name="Tran L."/>
            <person name="Engle N.L."/>
            <person name="Bromley J.C."/>
            <person name="Daniell J."/>
            <person name="Conrado R."/>
            <person name="Tschaplinski T.J."/>
            <person name="Giannone R.J."/>
            <person name="Hettich R.L."/>
            <person name="Karim A.S."/>
            <person name="Simpson S.D."/>
            <person name="Brown S.D."/>
            <person name="Leang C."/>
            <person name="Jewett M.C."/>
            <person name="Kopke M."/>
        </authorList>
    </citation>
    <scope>NUCLEOTIDE SEQUENCE</scope>
    <source>
        <strain evidence="1">DJ080</strain>
    </source>
</reference>
<dbReference type="AlphaFoldDB" id="A0AAX0B439"/>
<dbReference type="RefSeq" id="WP_173711414.1">
    <property type="nucleotide sequence ID" value="NZ_JABSWW010000001.1"/>
</dbReference>
<dbReference type="EMBL" id="JABSWW010000001">
    <property type="protein sequence ID" value="NRT90070.1"/>
    <property type="molecule type" value="Genomic_DNA"/>
</dbReference>
<dbReference type="Proteomes" id="UP001193748">
    <property type="component" value="Unassembled WGS sequence"/>
</dbReference>
<reference evidence="1" key="1">
    <citation type="submission" date="2020-05" db="EMBL/GenBank/DDBJ databases">
        <authorList>
            <person name="Brown S."/>
            <person name="Huntemann M."/>
            <person name="Clum A."/>
            <person name="Spunde A."/>
            <person name="Palaniappan K."/>
            <person name="Ritter S."/>
            <person name="Mikhailova N."/>
            <person name="Chen I.-M."/>
            <person name="Stamatis D."/>
            <person name="Reddy T."/>
            <person name="O'Malley R."/>
            <person name="Daum C."/>
            <person name="Shapiro N."/>
            <person name="Ivanova N."/>
            <person name="Kyrpides N."/>
            <person name="Woyke T."/>
        </authorList>
    </citation>
    <scope>NUCLEOTIDE SEQUENCE</scope>
    <source>
        <strain evidence="1">DJ080</strain>
    </source>
</reference>
<organism evidence="1 2">
    <name type="scientific">Clostridium beijerinckii</name>
    <name type="common">Clostridium MP</name>
    <dbReference type="NCBI Taxonomy" id="1520"/>
    <lineage>
        <taxon>Bacteria</taxon>
        <taxon>Bacillati</taxon>
        <taxon>Bacillota</taxon>
        <taxon>Clostridia</taxon>
        <taxon>Eubacteriales</taxon>
        <taxon>Clostridiaceae</taxon>
        <taxon>Clostridium</taxon>
    </lineage>
</organism>
<protein>
    <submittedName>
        <fullName evidence="1">Uncharacterized protein</fullName>
    </submittedName>
</protein>
<accession>A0AAX0B439</accession>